<protein>
    <submittedName>
        <fullName evidence="2">Uncharacterized protein</fullName>
    </submittedName>
</protein>
<name>A0A822YF35_NELNU</name>
<comment type="caution">
    <text evidence="2">The sequence shown here is derived from an EMBL/GenBank/DDBJ whole genome shotgun (WGS) entry which is preliminary data.</text>
</comment>
<evidence type="ECO:0000256" key="1">
    <source>
        <dbReference type="SAM" id="Phobius"/>
    </source>
</evidence>
<organism evidence="2 3">
    <name type="scientific">Nelumbo nucifera</name>
    <name type="common">Sacred lotus</name>
    <dbReference type="NCBI Taxonomy" id="4432"/>
    <lineage>
        <taxon>Eukaryota</taxon>
        <taxon>Viridiplantae</taxon>
        <taxon>Streptophyta</taxon>
        <taxon>Embryophyta</taxon>
        <taxon>Tracheophyta</taxon>
        <taxon>Spermatophyta</taxon>
        <taxon>Magnoliopsida</taxon>
        <taxon>Proteales</taxon>
        <taxon>Nelumbonaceae</taxon>
        <taxon>Nelumbo</taxon>
    </lineage>
</organism>
<reference evidence="2 3" key="1">
    <citation type="journal article" date="2020" name="Mol. Biol. Evol.">
        <title>Distinct Expression and Methylation Patterns for Genes with Different Fates following a Single Whole-Genome Duplication in Flowering Plants.</title>
        <authorList>
            <person name="Shi T."/>
            <person name="Rahmani R.S."/>
            <person name="Gugger P.F."/>
            <person name="Wang M."/>
            <person name="Li H."/>
            <person name="Zhang Y."/>
            <person name="Li Z."/>
            <person name="Wang Q."/>
            <person name="Van de Peer Y."/>
            <person name="Marchal K."/>
            <person name="Chen J."/>
        </authorList>
    </citation>
    <scope>NUCLEOTIDE SEQUENCE [LARGE SCALE GENOMIC DNA]</scope>
    <source>
        <tissue evidence="2">Leaf</tissue>
    </source>
</reference>
<evidence type="ECO:0000313" key="3">
    <source>
        <dbReference type="Proteomes" id="UP000607653"/>
    </source>
</evidence>
<dbReference type="GO" id="GO:0004806">
    <property type="term" value="F:triacylglycerol lipase activity"/>
    <property type="evidence" value="ECO:0007669"/>
    <property type="project" value="InterPro"/>
</dbReference>
<dbReference type="PANTHER" id="PTHR46086:SF4">
    <property type="entry name" value="ALPHA_BETA-HYDROLASES SUPERFAMILY PROTEIN"/>
    <property type="match status" value="1"/>
</dbReference>
<dbReference type="InterPro" id="IPR044819">
    <property type="entry name" value="OBL-like"/>
</dbReference>
<keyword evidence="1" id="KW-0812">Transmembrane</keyword>
<sequence>MACNEEDFCSNRLVLKPQEAGLVDLIYLLWSSDIENRRFVDYSEETRITEFRHRWLIFLSVLLQKVLLSIVKPMPWVGSLFEKWLNLLSSNRGLAVLFHYR</sequence>
<dbReference type="GO" id="GO:0006629">
    <property type="term" value="P:lipid metabolic process"/>
    <property type="evidence" value="ECO:0007669"/>
    <property type="project" value="InterPro"/>
</dbReference>
<proteinExistence type="predicted"/>
<keyword evidence="3" id="KW-1185">Reference proteome</keyword>
<dbReference type="EMBL" id="DUZY01000003">
    <property type="protein sequence ID" value="DAD32784.1"/>
    <property type="molecule type" value="Genomic_DNA"/>
</dbReference>
<dbReference type="Proteomes" id="UP000607653">
    <property type="component" value="Unassembled WGS sequence"/>
</dbReference>
<evidence type="ECO:0000313" key="2">
    <source>
        <dbReference type="EMBL" id="DAD32784.1"/>
    </source>
</evidence>
<feature type="transmembrane region" description="Helical" evidence="1">
    <location>
        <begin position="55"/>
        <end position="74"/>
    </location>
</feature>
<gene>
    <name evidence="2" type="ORF">HUJ06_011635</name>
</gene>
<keyword evidence="1" id="KW-1133">Transmembrane helix</keyword>
<dbReference type="PANTHER" id="PTHR46086">
    <property type="entry name" value="ALPHA/BETA-HYDROLASES SUPERFAMILY PROTEIN"/>
    <property type="match status" value="1"/>
</dbReference>
<dbReference type="AlphaFoldDB" id="A0A822YF35"/>
<keyword evidence="1" id="KW-0472">Membrane</keyword>
<accession>A0A822YF35</accession>